<dbReference type="PANTHER" id="PTHR43243">
    <property type="entry name" value="INNER MEMBRANE TRANSPORTER YGJI-RELATED"/>
    <property type="match status" value="1"/>
</dbReference>
<feature type="transmembrane region" description="Helical" evidence="6">
    <location>
        <begin position="355"/>
        <end position="372"/>
    </location>
</feature>
<feature type="transmembrane region" description="Helical" evidence="6">
    <location>
        <begin position="186"/>
        <end position="205"/>
    </location>
</feature>
<evidence type="ECO:0000256" key="3">
    <source>
        <dbReference type="ARBA" id="ARBA00022692"/>
    </source>
</evidence>
<keyword evidence="4 6" id="KW-1133">Transmembrane helix</keyword>
<feature type="transmembrane region" description="Helical" evidence="6">
    <location>
        <begin position="26"/>
        <end position="48"/>
    </location>
</feature>
<feature type="transmembrane region" description="Helical" evidence="6">
    <location>
        <begin position="257"/>
        <end position="281"/>
    </location>
</feature>
<keyword evidence="5 6" id="KW-0472">Membrane</keyword>
<organism evidence="7 8">
    <name type="scientific">Polycladomyces subterraneus</name>
    <dbReference type="NCBI Taxonomy" id="1016997"/>
    <lineage>
        <taxon>Bacteria</taxon>
        <taxon>Bacillati</taxon>
        <taxon>Bacillota</taxon>
        <taxon>Bacilli</taxon>
        <taxon>Bacillales</taxon>
        <taxon>Thermoactinomycetaceae</taxon>
        <taxon>Polycladomyces</taxon>
    </lineage>
</organism>
<feature type="transmembrane region" description="Helical" evidence="6">
    <location>
        <begin position="217"/>
        <end position="236"/>
    </location>
</feature>
<evidence type="ECO:0000313" key="7">
    <source>
        <dbReference type="EMBL" id="MDN4593764.1"/>
    </source>
</evidence>
<feature type="transmembrane region" description="Helical" evidence="6">
    <location>
        <begin position="301"/>
        <end position="330"/>
    </location>
</feature>
<protein>
    <submittedName>
        <fullName evidence="7">Amino acid permease</fullName>
    </submittedName>
</protein>
<sequence length="470" mass="50102">MNPWLRKKSIEQLQADGLKETGLKRVLGLGTLTAIGLGGIIGVGIFVLTGVAAATHAGPAVLLSFIIAGLASAAAALCYAEFSGLIPVSGSAYTYSYAVLGEFAAWMIGWDLLLEYSLVVAVVAIGWSGYLQSILGQIGIHLPVWAQGAPGTGDGHVVDLLAVLGSLAIAGLLTIGLEWGSRFNSLMVAIKIGIILVIIGVGSFYVNPDNWTPFMPFGFNGVMQGAALVFFAVFGYDTLTTAAEEAKNPQRDLPRAVILSLAIAMILYVGMSLVLTGIAHYTTLNNSAPVSKAFTDLGLKWIPAIISAAAVAGITSVLFSFMLAAARVWFSMSRDGLLPKWFSGIHPKFRTPHRPTLIIGVVTALVAGFTPISEVAELVNIGTLSAFILICASIMILRVKRPDLKRSFRTPLVPFVPLIGIVFSAWLIISLPPITWIRFLVWLVVGIVLYVSYGMRKSNLAQQQSTQETK</sequence>
<gene>
    <name evidence="7" type="ORF">NWF35_07595</name>
</gene>
<keyword evidence="8" id="KW-1185">Reference proteome</keyword>
<feature type="transmembrane region" description="Helical" evidence="6">
    <location>
        <begin position="411"/>
        <end position="429"/>
    </location>
</feature>
<evidence type="ECO:0000256" key="6">
    <source>
        <dbReference type="SAM" id="Phobius"/>
    </source>
</evidence>
<dbReference type="Proteomes" id="UP001174196">
    <property type="component" value="Unassembled WGS sequence"/>
</dbReference>
<dbReference type="RefSeq" id="WP_301238450.1">
    <property type="nucleotide sequence ID" value="NZ_JANRHH010000031.1"/>
</dbReference>
<feature type="transmembrane region" description="Helical" evidence="6">
    <location>
        <begin position="118"/>
        <end position="140"/>
    </location>
</feature>
<dbReference type="InterPro" id="IPR002293">
    <property type="entry name" value="AA/rel_permease1"/>
</dbReference>
<comment type="subcellular location">
    <subcellularLocation>
        <location evidence="1">Membrane</location>
        <topology evidence="1">Multi-pass membrane protein</topology>
    </subcellularLocation>
</comment>
<reference evidence="7" key="1">
    <citation type="submission" date="2022-08" db="EMBL/GenBank/DDBJ databases">
        <title>Polycladomyces zharkentsis sp. nov., a novel thermophilic CMC and starch-degrading bacterium isolated from a geothermal spring in Kazakhstan.</title>
        <authorList>
            <person name="Mashzhan A."/>
            <person name="Kistaubaeva A."/>
            <person name="Javier-Lopez R."/>
            <person name="Birkeland N.-K."/>
        </authorList>
    </citation>
    <scope>NUCLEOTIDE SEQUENCE</scope>
    <source>
        <strain evidence="7">KSR 13</strain>
    </source>
</reference>
<dbReference type="EMBL" id="JANRHH010000031">
    <property type="protein sequence ID" value="MDN4593764.1"/>
    <property type="molecule type" value="Genomic_DNA"/>
</dbReference>
<comment type="caution">
    <text evidence="7">The sequence shown here is derived from an EMBL/GenBank/DDBJ whole genome shotgun (WGS) entry which is preliminary data.</text>
</comment>
<dbReference type="Pfam" id="PF13520">
    <property type="entry name" value="AA_permease_2"/>
    <property type="match status" value="1"/>
</dbReference>
<feature type="transmembrane region" description="Helical" evidence="6">
    <location>
        <begin position="378"/>
        <end position="399"/>
    </location>
</feature>
<evidence type="ECO:0000256" key="1">
    <source>
        <dbReference type="ARBA" id="ARBA00004141"/>
    </source>
</evidence>
<dbReference type="PANTHER" id="PTHR43243:SF4">
    <property type="entry name" value="CATIONIC AMINO ACID TRANSPORTER 4"/>
    <property type="match status" value="1"/>
</dbReference>
<feature type="transmembrane region" description="Helical" evidence="6">
    <location>
        <begin position="60"/>
        <end position="82"/>
    </location>
</feature>
<dbReference type="PIRSF" id="PIRSF006060">
    <property type="entry name" value="AA_transporter"/>
    <property type="match status" value="1"/>
</dbReference>
<feature type="transmembrane region" description="Helical" evidence="6">
    <location>
        <begin position="435"/>
        <end position="453"/>
    </location>
</feature>
<evidence type="ECO:0000256" key="4">
    <source>
        <dbReference type="ARBA" id="ARBA00022989"/>
    </source>
</evidence>
<keyword evidence="2" id="KW-0813">Transport</keyword>
<evidence type="ECO:0000313" key="8">
    <source>
        <dbReference type="Proteomes" id="UP001174196"/>
    </source>
</evidence>
<name>A0ABT8ILX6_9BACL</name>
<evidence type="ECO:0000256" key="5">
    <source>
        <dbReference type="ARBA" id="ARBA00023136"/>
    </source>
</evidence>
<feature type="transmembrane region" description="Helical" evidence="6">
    <location>
        <begin position="160"/>
        <end position="179"/>
    </location>
</feature>
<feature type="transmembrane region" description="Helical" evidence="6">
    <location>
        <begin position="94"/>
        <end position="113"/>
    </location>
</feature>
<proteinExistence type="predicted"/>
<keyword evidence="3 6" id="KW-0812">Transmembrane</keyword>
<accession>A0ABT8ILX6</accession>
<evidence type="ECO:0000256" key="2">
    <source>
        <dbReference type="ARBA" id="ARBA00022448"/>
    </source>
</evidence>
<dbReference type="Gene3D" id="1.20.1740.10">
    <property type="entry name" value="Amino acid/polyamine transporter I"/>
    <property type="match status" value="1"/>
</dbReference>